<dbReference type="GO" id="GO:0042709">
    <property type="term" value="C:succinate-CoA ligase complex"/>
    <property type="evidence" value="ECO:0007669"/>
    <property type="project" value="TreeGrafter"/>
</dbReference>
<gene>
    <name evidence="2" type="ORF">D915_006499</name>
</gene>
<sequence length="164" mass="18365">MLSNRVLGLRRSVANVVGISKRYLNLQEYQCKKLMSDYDVNVQRFMMVREPADVNKIRSSFKVREFVIKAQILAGGRGKGVFRDGFKGGVHLTKDPNAMAELAQKMLGNYLVTKQTPPNGVLVNNVSFGTCYYFSHSMSLLLLQSSYVTSADDLPTITGSVKYR</sequence>
<dbReference type="InterPro" id="IPR013650">
    <property type="entry name" value="ATP-grasp_succ-CoA_synth-type"/>
</dbReference>
<evidence type="ECO:0000313" key="3">
    <source>
        <dbReference type="Proteomes" id="UP000230066"/>
    </source>
</evidence>
<dbReference type="PANTHER" id="PTHR11815">
    <property type="entry name" value="SUCCINYL-COA SYNTHETASE BETA CHAIN"/>
    <property type="match status" value="1"/>
</dbReference>
<dbReference type="InterPro" id="IPR013815">
    <property type="entry name" value="ATP_grasp_subdomain_1"/>
</dbReference>
<evidence type="ECO:0000313" key="2">
    <source>
        <dbReference type="EMBL" id="THD22823.1"/>
    </source>
</evidence>
<dbReference type="GO" id="GO:0004776">
    <property type="term" value="F:succinate-CoA ligase (GDP-forming) activity"/>
    <property type="evidence" value="ECO:0007669"/>
    <property type="project" value="TreeGrafter"/>
</dbReference>
<feature type="domain" description="ATP-grasp fold succinyl-CoA synthetase-type" evidence="1">
    <location>
        <begin position="25"/>
        <end position="127"/>
    </location>
</feature>
<dbReference type="Proteomes" id="UP000230066">
    <property type="component" value="Unassembled WGS sequence"/>
</dbReference>
<keyword evidence="2" id="KW-0436">Ligase</keyword>
<proteinExistence type="predicted"/>
<name>A0A4E0R4W2_FASHE</name>
<comment type="caution">
    <text evidence="2">The sequence shown here is derived from an EMBL/GenBank/DDBJ whole genome shotgun (WGS) entry which is preliminary data.</text>
</comment>
<protein>
    <submittedName>
        <fullName evidence="2">Succinyl ligase</fullName>
    </submittedName>
</protein>
<reference evidence="2" key="1">
    <citation type="submission" date="2019-03" db="EMBL/GenBank/DDBJ databases">
        <title>Improved annotation for the trematode Fasciola hepatica.</title>
        <authorList>
            <person name="Choi Y.-J."/>
            <person name="Martin J."/>
            <person name="Mitreva M."/>
        </authorList>
    </citation>
    <scope>NUCLEOTIDE SEQUENCE [LARGE SCALE GENOMIC DNA]</scope>
</reference>
<dbReference type="GO" id="GO:0006099">
    <property type="term" value="P:tricarboxylic acid cycle"/>
    <property type="evidence" value="ECO:0007669"/>
    <property type="project" value="UniProtKB-UniPathway"/>
</dbReference>
<dbReference type="AlphaFoldDB" id="A0A4E0R4W2"/>
<dbReference type="PANTHER" id="PTHR11815:SF10">
    <property type="entry name" value="SUCCINATE--COA LIGASE [GDP-FORMING] SUBUNIT BETA, MITOCHONDRIAL"/>
    <property type="match status" value="1"/>
</dbReference>
<organism evidence="2 3">
    <name type="scientific">Fasciola hepatica</name>
    <name type="common">Liver fluke</name>
    <dbReference type="NCBI Taxonomy" id="6192"/>
    <lineage>
        <taxon>Eukaryota</taxon>
        <taxon>Metazoa</taxon>
        <taxon>Spiralia</taxon>
        <taxon>Lophotrochozoa</taxon>
        <taxon>Platyhelminthes</taxon>
        <taxon>Trematoda</taxon>
        <taxon>Digenea</taxon>
        <taxon>Plagiorchiida</taxon>
        <taxon>Echinostomata</taxon>
        <taxon>Echinostomatoidea</taxon>
        <taxon>Fasciolidae</taxon>
        <taxon>Fasciola</taxon>
    </lineage>
</organism>
<dbReference type="UniPathway" id="UPA00223">
    <property type="reaction ID" value="UER00999"/>
</dbReference>
<accession>A0A4E0R4W2</accession>
<dbReference type="GO" id="GO:0005739">
    <property type="term" value="C:mitochondrion"/>
    <property type="evidence" value="ECO:0007669"/>
    <property type="project" value="TreeGrafter"/>
</dbReference>
<dbReference type="Gene3D" id="3.30.1490.20">
    <property type="entry name" value="ATP-grasp fold, A domain"/>
    <property type="match status" value="1"/>
</dbReference>
<dbReference type="SUPFAM" id="SSF56059">
    <property type="entry name" value="Glutathione synthetase ATP-binding domain-like"/>
    <property type="match status" value="1"/>
</dbReference>
<dbReference type="EMBL" id="JXXN02002502">
    <property type="protein sequence ID" value="THD22823.1"/>
    <property type="molecule type" value="Genomic_DNA"/>
</dbReference>
<keyword evidence="3" id="KW-1185">Reference proteome</keyword>
<dbReference type="Pfam" id="PF08442">
    <property type="entry name" value="ATP-grasp_2"/>
    <property type="match status" value="1"/>
</dbReference>
<dbReference type="GO" id="GO:0005524">
    <property type="term" value="F:ATP binding"/>
    <property type="evidence" value="ECO:0007669"/>
    <property type="project" value="InterPro"/>
</dbReference>
<dbReference type="GO" id="GO:0006104">
    <property type="term" value="P:succinyl-CoA metabolic process"/>
    <property type="evidence" value="ECO:0007669"/>
    <property type="project" value="TreeGrafter"/>
</dbReference>
<evidence type="ECO:0000259" key="1">
    <source>
        <dbReference type="Pfam" id="PF08442"/>
    </source>
</evidence>